<sequence length="437" mass="49900">MEIESNYTIAKQIHRCLWCLAKGFKCQDLLIRINSEYIMFYCLPMGGLTSCFQFCFAAYLFDKFESDENEIFEKVFRISPLLNAFSNIQWMKTPHVIIRTIEGDDNALRIDLIGKSGINRHHIIYSVVNSSDRILLHQNVTWLRRHALGISPGLLKDVLNHIEVRESHMTLMLSPAESQISFKISPISFNENSITASSAAAYQDIQVKNEQIDTIYICNDILMNNSFTFNSREFKVIIALAETCQLPLFITLRSPGLPMIITIGQRANIDSHCIQYSNIPFEYYWEDPLRNSYLETIDEDYLTKTQTLNGFSAVFLMSTTLVNNTANICSLELTSPRINPVSELNTFTINSNRDQQIQGCNSTNKDILEVVSQVTPEKYEVTTNEIITGFMSLHLFDIQSLDNTSTEKFSVDISQEVPIPPCDKGVVQDDWLSSIIW</sequence>
<dbReference type="RefSeq" id="XP_067068563.1">
    <property type="nucleotide sequence ID" value="XM_067212966.1"/>
</dbReference>
<dbReference type="Gene3D" id="3.70.10.10">
    <property type="match status" value="1"/>
</dbReference>
<gene>
    <name evidence="1" type="ORF">cand_027380</name>
</gene>
<dbReference type="EMBL" id="LRBS01000052">
    <property type="protein sequence ID" value="OII76717.1"/>
    <property type="molecule type" value="Genomic_DNA"/>
</dbReference>
<organism evidence="1 2">
    <name type="scientific">Cryptosporidium andersoni</name>
    <dbReference type="NCBI Taxonomy" id="117008"/>
    <lineage>
        <taxon>Eukaryota</taxon>
        <taxon>Sar</taxon>
        <taxon>Alveolata</taxon>
        <taxon>Apicomplexa</taxon>
        <taxon>Conoidasida</taxon>
        <taxon>Coccidia</taxon>
        <taxon>Eucoccidiorida</taxon>
        <taxon>Eimeriorina</taxon>
        <taxon>Cryptosporidiidae</taxon>
        <taxon>Cryptosporidium</taxon>
    </lineage>
</organism>
<dbReference type="GO" id="GO:0000077">
    <property type="term" value="P:DNA damage checkpoint signaling"/>
    <property type="evidence" value="ECO:0007669"/>
    <property type="project" value="InterPro"/>
</dbReference>
<keyword evidence="2" id="KW-1185">Reference proteome</keyword>
<dbReference type="Pfam" id="PF04139">
    <property type="entry name" value="Rad9"/>
    <property type="match status" value="1"/>
</dbReference>
<dbReference type="InterPro" id="IPR007268">
    <property type="entry name" value="Rad9/Ddc1"/>
</dbReference>
<dbReference type="GO" id="GO:0030896">
    <property type="term" value="C:checkpoint clamp complex"/>
    <property type="evidence" value="ECO:0007669"/>
    <property type="project" value="InterPro"/>
</dbReference>
<comment type="caution">
    <text evidence="1">The sequence shown here is derived from an EMBL/GenBank/DDBJ whole genome shotgun (WGS) entry which is preliminary data.</text>
</comment>
<dbReference type="GeneID" id="92366922"/>
<protein>
    <submittedName>
        <fullName evidence="1">RAD9 family protein</fullName>
    </submittedName>
</protein>
<proteinExistence type="predicted"/>
<name>A0A1J4MV02_9CRYT</name>
<reference evidence="1 2" key="1">
    <citation type="submission" date="2016-10" db="EMBL/GenBank/DDBJ databases">
        <title>Reductive evolution of mitochondrial metabolism and differential evolution of invasion-related proteins in Cryptosporidium.</title>
        <authorList>
            <person name="Liu S."/>
            <person name="Roellig D.M."/>
            <person name="Guo Y."/>
            <person name="Li N."/>
            <person name="Frace M.A."/>
            <person name="Tang K."/>
            <person name="Zhang L."/>
            <person name="Feng Y."/>
            <person name="Xiao L."/>
        </authorList>
    </citation>
    <scope>NUCLEOTIDE SEQUENCE [LARGE SCALE GENOMIC DNA]</scope>
    <source>
        <strain evidence="1">30847</strain>
    </source>
</reference>
<evidence type="ECO:0000313" key="2">
    <source>
        <dbReference type="Proteomes" id="UP000186804"/>
    </source>
</evidence>
<dbReference type="AlphaFoldDB" id="A0A1J4MV02"/>
<evidence type="ECO:0000313" key="1">
    <source>
        <dbReference type="EMBL" id="OII76717.1"/>
    </source>
</evidence>
<dbReference type="VEuPathDB" id="CryptoDB:cand_027380"/>
<accession>A0A1J4MV02</accession>
<dbReference type="Proteomes" id="UP000186804">
    <property type="component" value="Unassembled WGS sequence"/>
</dbReference>
<dbReference type="OrthoDB" id="339991at2759"/>